<sequence length="104" mass="11812">MKPMRRSELEDAGYRPNGGGTCSNCMRNGDWYITPKGAKLLFLEERGMMYSHHVNDCKQQPYQPGGPPETNGSRTREIQELADASRMLTMKLDALAAKMQKDRF</sequence>
<gene>
    <name evidence="1" type="ORF">HRJ53_12880</name>
</gene>
<protein>
    <submittedName>
        <fullName evidence="1">Uncharacterized protein</fullName>
    </submittedName>
</protein>
<dbReference type="AlphaFoldDB" id="A0A7V8NRJ2"/>
<organism evidence="1 2">
    <name type="scientific">Candidatus Acidiferrum panamense</name>
    <dbReference type="NCBI Taxonomy" id="2741543"/>
    <lineage>
        <taxon>Bacteria</taxon>
        <taxon>Pseudomonadati</taxon>
        <taxon>Acidobacteriota</taxon>
        <taxon>Terriglobia</taxon>
        <taxon>Candidatus Acidiferrales</taxon>
        <taxon>Candidatus Acidiferrum</taxon>
    </lineage>
</organism>
<name>A0A7V8NRJ2_9BACT</name>
<evidence type="ECO:0000313" key="1">
    <source>
        <dbReference type="EMBL" id="MBA0085885.1"/>
    </source>
</evidence>
<keyword evidence="2" id="KW-1185">Reference proteome</keyword>
<dbReference type="Proteomes" id="UP000567293">
    <property type="component" value="Unassembled WGS sequence"/>
</dbReference>
<dbReference type="EMBL" id="JACDQQ010001254">
    <property type="protein sequence ID" value="MBA0085885.1"/>
    <property type="molecule type" value="Genomic_DNA"/>
</dbReference>
<accession>A0A7V8NRJ2</accession>
<proteinExistence type="predicted"/>
<comment type="caution">
    <text evidence="1">The sequence shown here is derived from an EMBL/GenBank/DDBJ whole genome shotgun (WGS) entry which is preliminary data.</text>
</comment>
<reference evidence="1" key="1">
    <citation type="submission" date="2020-06" db="EMBL/GenBank/DDBJ databases">
        <title>Legume-microbial interactions unlock mineral nutrients during tropical forest succession.</title>
        <authorList>
            <person name="Epihov D.Z."/>
        </authorList>
    </citation>
    <scope>NUCLEOTIDE SEQUENCE [LARGE SCALE GENOMIC DNA]</scope>
    <source>
        <strain evidence="1">Pan2503</strain>
    </source>
</reference>
<evidence type="ECO:0000313" key="2">
    <source>
        <dbReference type="Proteomes" id="UP000567293"/>
    </source>
</evidence>